<feature type="region of interest" description="Disordered" evidence="1">
    <location>
        <begin position="481"/>
        <end position="550"/>
    </location>
</feature>
<dbReference type="GO" id="GO:0016740">
    <property type="term" value="F:transferase activity"/>
    <property type="evidence" value="ECO:0007669"/>
    <property type="project" value="UniProtKB-KW"/>
</dbReference>
<feature type="compositionally biased region" description="Basic and acidic residues" evidence="1">
    <location>
        <begin position="500"/>
        <end position="512"/>
    </location>
</feature>
<evidence type="ECO:0000313" key="3">
    <source>
        <dbReference type="Proteomes" id="UP000521943"/>
    </source>
</evidence>
<dbReference type="EMBL" id="JACGCI010000025">
    <property type="protein sequence ID" value="KAF6756589.1"/>
    <property type="molecule type" value="Genomic_DNA"/>
</dbReference>
<feature type="region of interest" description="Disordered" evidence="1">
    <location>
        <begin position="611"/>
        <end position="634"/>
    </location>
</feature>
<comment type="caution">
    <text evidence="2">The sequence shown here is derived from an EMBL/GenBank/DDBJ whole genome shotgun (WGS) entry which is preliminary data.</text>
</comment>
<organism evidence="2 3">
    <name type="scientific">Ephemerocybe angulata</name>
    <dbReference type="NCBI Taxonomy" id="980116"/>
    <lineage>
        <taxon>Eukaryota</taxon>
        <taxon>Fungi</taxon>
        <taxon>Dikarya</taxon>
        <taxon>Basidiomycota</taxon>
        <taxon>Agaricomycotina</taxon>
        <taxon>Agaricomycetes</taxon>
        <taxon>Agaricomycetidae</taxon>
        <taxon>Agaricales</taxon>
        <taxon>Agaricineae</taxon>
        <taxon>Psathyrellaceae</taxon>
        <taxon>Ephemerocybe</taxon>
    </lineage>
</organism>
<name>A0A8H6M880_9AGAR</name>
<dbReference type="PANTHER" id="PTHR34144:SF2">
    <property type="entry name" value="CAPSULAR ASSOCIATED PROTEIN"/>
    <property type="match status" value="1"/>
</dbReference>
<feature type="region of interest" description="Disordered" evidence="1">
    <location>
        <begin position="327"/>
        <end position="346"/>
    </location>
</feature>
<keyword evidence="3" id="KW-1185">Reference proteome</keyword>
<accession>A0A8H6M880</accession>
<dbReference type="PANTHER" id="PTHR34144">
    <property type="entry name" value="CHROMOSOME 8, WHOLE GENOME SHOTGUN SEQUENCE"/>
    <property type="match status" value="1"/>
</dbReference>
<dbReference type="Proteomes" id="UP000521943">
    <property type="component" value="Unassembled WGS sequence"/>
</dbReference>
<keyword evidence="2" id="KW-0808">Transferase</keyword>
<gene>
    <name evidence="2" type="ORF">DFP72DRAFT_893165</name>
</gene>
<reference evidence="2 3" key="1">
    <citation type="submission" date="2020-07" db="EMBL/GenBank/DDBJ databases">
        <title>Comparative genomics of pyrophilous fungi reveals a link between fire events and developmental genes.</title>
        <authorList>
            <consortium name="DOE Joint Genome Institute"/>
            <person name="Steindorff A.S."/>
            <person name="Carver A."/>
            <person name="Calhoun S."/>
            <person name="Stillman K."/>
            <person name="Liu H."/>
            <person name="Lipzen A."/>
            <person name="Pangilinan J."/>
            <person name="Labutti K."/>
            <person name="Bruns T.D."/>
            <person name="Grigoriev I.V."/>
        </authorList>
    </citation>
    <scope>NUCLEOTIDE SEQUENCE [LARGE SCALE GENOMIC DNA]</scope>
    <source>
        <strain evidence="2 3">CBS 144469</strain>
    </source>
</reference>
<dbReference type="Pfam" id="PF11735">
    <property type="entry name" value="CAP59_mtransfer"/>
    <property type="match status" value="1"/>
</dbReference>
<dbReference type="AlphaFoldDB" id="A0A8H6M880"/>
<evidence type="ECO:0000256" key="1">
    <source>
        <dbReference type="SAM" id="MobiDB-lite"/>
    </source>
</evidence>
<dbReference type="InterPro" id="IPR021047">
    <property type="entry name" value="Mannosyltransferase_CMT1"/>
</dbReference>
<protein>
    <submittedName>
        <fullName evidence="2">Glycosyltransferase family 69 protein</fullName>
    </submittedName>
</protein>
<sequence length="646" mass="73600">MFSIRRRSFSRLSIILASLLLLYIFFYPSSSNNNDPHSPQSSLRRKDAHQIKEHNFIERATRPDKTLNVQKHPFLQARMGRDERDDAYNELIYNGVQDYWERFQLPYIVSKDTINMDTQHMLTSIDQLLSLNGWVGHLCPTLTRPFGQHKRHNAYEDIVREDHRYYIAIVVHSADHFLVDQLAVIVQMARRLGTNNLFVSMLDYDSSDSTSTLLDLSEAVLTLLGVPFRIRRVPGMTEDPQAAYYPLEEAYTRNLALEPLHELHQKRGIVFDRVVWLKGFTCPDDILETIKISYVNEAAMVCGMDWAEHNGFFIFSDRWRTRDIEGDQFRQSKSSNSKPEGVPPRDKVGAERYAQHLPFQVFCCESGMHVVDPGQSYYKGVKYRAGEEYQNMTKGEGVKVRDGDANCLDSSQAWFCRDLWVRSAGEGMEEVEGSTGTSSGSRKRDIREWARFDGWTKLWNRGKKDVVVEVEKREVPGVNGRDAVKVQVGNEEEEVSDDAADSRKKVGQKEDPDANAGSDYDAMPEDAPDAAGSVPPPLEDHHDYGKVSRPNSVYRPARILVNPRCPTTYAGVSHTKLARDLFGEGEDEEDQGGEGRYVLEDWEGAPESFVCQEQRQTGGRKATKTQRRLGFSIHDELEKKGLGRSV</sequence>
<feature type="compositionally biased region" description="Acidic residues" evidence="1">
    <location>
        <begin position="490"/>
        <end position="499"/>
    </location>
</feature>
<dbReference type="OrthoDB" id="3235770at2759"/>
<proteinExistence type="predicted"/>
<evidence type="ECO:0000313" key="2">
    <source>
        <dbReference type="EMBL" id="KAF6756589.1"/>
    </source>
</evidence>